<sequence length="68" mass="7609">MEILVPIVRITLVEGRDNTLVENCIREVARCVSEQLQAPIETVRVMVDELPSSRFAVGDRLKSDVPTT</sequence>
<name>A0ABQ6Y485_9GAMM</name>
<keyword evidence="4" id="KW-1185">Reference proteome</keyword>
<accession>A0ABQ6Y485</accession>
<evidence type="ECO:0000256" key="1">
    <source>
        <dbReference type="ARBA" id="ARBA00023235"/>
    </source>
</evidence>
<feature type="domain" description="4-oxalocrotonate tautomerase-like" evidence="2">
    <location>
        <begin position="6"/>
        <end position="64"/>
    </location>
</feature>
<evidence type="ECO:0000259" key="2">
    <source>
        <dbReference type="Pfam" id="PF01361"/>
    </source>
</evidence>
<evidence type="ECO:0000313" key="4">
    <source>
        <dbReference type="Proteomes" id="UP000771797"/>
    </source>
</evidence>
<comment type="caution">
    <text evidence="3">The sequence shown here is derived from an EMBL/GenBank/DDBJ whole genome shotgun (WGS) entry which is preliminary data.</text>
</comment>
<evidence type="ECO:0000313" key="3">
    <source>
        <dbReference type="EMBL" id="KAF0804020.1"/>
    </source>
</evidence>
<organism evidence="3 4">
    <name type="scientific">Alcanivorax xiamenensis</name>
    <dbReference type="NCBI Taxonomy" id="1177156"/>
    <lineage>
        <taxon>Bacteria</taxon>
        <taxon>Pseudomonadati</taxon>
        <taxon>Pseudomonadota</taxon>
        <taxon>Gammaproteobacteria</taxon>
        <taxon>Oceanospirillales</taxon>
        <taxon>Alcanivoracaceae</taxon>
        <taxon>Alcanivorax</taxon>
    </lineage>
</organism>
<dbReference type="InterPro" id="IPR004370">
    <property type="entry name" value="4-OT-like_dom"/>
</dbReference>
<protein>
    <submittedName>
        <fullName evidence="3">4-oxalocrotonate tautomerase</fullName>
    </submittedName>
</protein>
<dbReference type="SUPFAM" id="SSF55331">
    <property type="entry name" value="Tautomerase/MIF"/>
    <property type="match status" value="1"/>
</dbReference>
<gene>
    <name evidence="3" type="ORF">A6D6_03485</name>
</gene>
<proteinExistence type="predicted"/>
<reference evidence="3 4" key="1">
    <citation type="submission" date="2012-09" db="EMBL/GenBank/DDBJ databases">
        <title>Genome Sequence of alkane-degrading Bacterium Alcanivorax sp. 6-D-6.</title>
        <authorList>
            <person name="Lai Q."/>
            <person name="Shao Z."/>
        </authorList>
    </citation>
    <scope>NUCLEOTIDE SEQUENCE [LARGE SCALE GENOMIC DNA]</scope>
    <source>
        <strain evidence="3 4">6-D-6</strain>
    </source>
</reference>
<dbReference type="InterPro" id="IPR014347">
    <property type="entry name" value="Tautomerase/MIF_sf"/>
</dbReference>
<dbReference type="Gene3D" id="3.30.429.10">
    <property type="entry name" value="Macrophage Migration Inhibitory Factor"/>
    <property type="match status" value="1"/>
</dbReference>
<keyword evidence="1" id="KW-0413">Isomerase</keyword>
<dbReference type="Pfam" id="PF01361">
    <property type="entry name" value="Tautomerase"/>
    <property type="match status" value="1"/>
</dbReference>
<dbReference type="Proteomes" id="UP000771797">
    <property type="component" value="Unassembled WGS sequence"/>
</dbReference>
<dbReference type="EMBL" id="AQPF01000041">
    <property type="protein sequence ID" value="KAF0804020.1"/>
    <property type="molecule type" value="Genomic_DNA"/>
</dbReference>